<keyword evidence="4" id="KW-0694">RNA-binding</keyword>
<dbReference type="AlphaFoldDB" id="E8T6Q4"/>
<evidence type="ECO:0000256" key="5">
    <source>
        <dbReference type="ARBA" id="ARBA00023118"/>
    </source>
</evidence>
<dbReference type="HOGENOM" id="CLU_1739640_0_0_0"/>
<dbReference type="NCBIfam" id="TIGR01870">
    <property type="entry name" value="cas_TM1810_Csm2"/>
    <property type="match status" value="1"/>
</dbReference>
<dbReference type="EMBL" id="CP002444">
    <property type="protein sequence ID" value="ADU96838.1"/>
    <property type="molecule type" value="Genomic_DNA"/>
</dbReference>
<gene>
    <name evidence="7" type="ordered locus">Theam_0871</name>
</gene>
<reference evidence="7" key="1">
    <citation type="submission" date="2011-01" db="EMBL/GenBank/DDBJ databases">
        <title>Complete sequence of chromosome of Thermovibrio ammonificans HB-1.</title>
        <authorList>
            <consortium name="US DOE Joint Genome Institute"/>
            <person name="Lucas S."/>
            <person name="Copeland A."/>
            <person name="Lapidus A."/>
            <person name="Cheng J.-F."/>
            <person name="Goodwin L."/>
            <person name="Pitluck S."/>
            <person name="Davenport K."/>
            <person name="Detter J.C."/>
            <person name="Han C."/>
            <person name="Tapia R."/>
            <person name="Land M."/>
            <person name="Hauser L."/>
            <person name="Kyrpides N."/>
            <person name="Ivanova N."/>
            <person name="Ovchinnikova G."/>
            <person name="Vetriani C."/>
            <person name="Woyke T."/>
        </authorList>
    </citation>
    <scope>NUCLEOTIDE SEQUENCE [LARGE SCALE GENOMIC DNA]</scope>
    <source>
        <strain evidence="7">HB-1</strain>
    </source>
</reference>
<proteinExistence type="inferred from homology"/>
<dbReference type="Proteomes" id="UP000006362">
    <property type="component" value="Chromosome"/>
</dbReference>
<comment type="similarity">
    <text evidence="2">Belongs to the CRISPR-associated Csm2 family.</text>
</comment>
<protein>
    <recommendedName>
        <fullName evidence="3">CRISPR system Cms protein Csm2</fullName>
    </recommendedName>
    <alternativeName>
        <fullName evidence="6">CRISPR type III A-associated protein Csm2</fullName>
    </alternativeName>
</protein>
<evidence type="ECO:0000313" key="7">
    <source>
        <dbReference type="EMBL" id="ADU96838.1"/>
    </source>
</evidence>
<evidence type="ECO:0000313" key="8">
    <source>
        <dbReference type="Proteomes" id="UP000006362"/>
    </source>
</evidence>
<keyword evidence="8" id="KW-1185">Reference proteome</keyword>
<accession>E8T6Q4</accession>
<evidence type="ECO:0000256" key="1">
    <source>
        <dbReference type="ARBA" id="ARBA00003640"/>
    </source>
</evidence>
<dbReference type="Pfam" id="PF03750">
    <property type="entry name" value="Csm2_III-A"/>
    <property type="match status" value="1"/>
</dbReference>
<evidence type="ECO:0000256" key="6">
    <source>
        <dbReference type="ARBA" id="ARBA00031723"/>
    </source>
</evidence>
<dbReference type="RefSeq" id="WP_013537624.1">
    <property type="nucleotide sequence ID" value="NC_014926.1"/>
</dbReference>
<evidence type="ECO:0000256" key="3">
    <source>
        <dbReference type="ARBA" id="ARBA00016118"/>
    </source>
</evidence>
<dbReference type="KEGG" id="tam:Theam_0871"/>
<dbReference type="InterPro" id="IPR010149">
    <property type="entry name" value="CRISPR-assoc_prot_Csm2_III-A"/>
</dbReference>
<sequence>MSRENRRSPEKKEISVEFVKTFIKLDIKTKEGAQKARRIIQEELQSFAKALRESNRNMKFTQIRKHYNYLLTIYRETERKGENYFYTQGQLKLGMGKVFAIYDEARKNITREFKEFLVKLFTNIETPEELGRGKVLFEALVGYCKGLFTD</sequence>
<name>E8T6Q4_THEA1</name>
<organism evidence="7 8">
    <name type="scientific">Thermovibrio ammonificans (strain DSM 15698 / JCM 12110 / HB-1)</name>
    <dbReference type="NCBI Taxonomy" id="648996"/>
    <lineage>
        <taxon>Bacteria</taxon>
        <taxon>Pseudomonadati</taxon>
        <taxon>Aquificota</taxon>
        <taxon>Aquificia</taxon>
        <taxon>Desulfurobacteriales</taxon>
        <taxon>Desulfurobacteriaceae</taxon>
        <taxon>Thermovibrio</taxon>
    </lineage>
</organism>
<evidence type="ECO:0000256" key="4">
    <source>
        <dbReference type="ARBA" id="ARBA00022884"/>
    </source>
</evidence>
<evidence type="ECO:0000256" key="2">
    <source>
        <dbReference type="ARBA" id="ARBA00006896"/>
    </source>
</evidence>
<dbReference type="GO" id="GO:0051607">
    <property type="term" value="P:defense response to virus"/>
    <property type="evidence" value="ECO:0007669"/>
    <property type="project" value="UniProtKB-KW"/>
</dbReference>
<dbReference type="STRING" id="648996.Theam_0871"/>
<dbReference type="GO" id="GO:0003723">
    <property type="term" value="F:RNA binding"/>
    <property type="evidence" value="ECO:0007669"/>
    <property type="project" value="UniProtKB-KW"/>
</dbReference>
<comment type="function">
    <text evidence="1">This subunit may be involved in monitoring complementarity of crRNA and target RNA.</text>
</comment>
<keyword evidence="5" id="KW-0051">Antiviral defense</keyword>